<feature type="compositionally biased region" description="Basic and acidic residues" evidence="16">
    <location>
        <begin position="361"/>
        <end position="372"/>
    </location>
</feature>
<keyword evidence="13" id="KW-0012">Acyltransferase</keyword>
<dbReference type="InterPro" id="IPR018359">
    <property type="entry name" value="Bromodomain_CS"/>
</dbReference>
<dbReference type="GO" id="GO:0045944">
    <property type="term" value="P:positive regulation of transcription by RNA polymerase II"/>
    <property type="evidence" value="ECO:0007669"/>
    <property type="project" value="TreeGrafter"/>
</dbReference>
<feature type="domain" description="N-acetyltransferase" evidence="18">
    <location>
        <begin position="427"/>
        <end position="578"/>
    </location>
</feature>
<evidence type="ECO:0000256" key="16">
    <source>
        <dbReference type="SAM" id="MobiDB-lite"/>
    </source>
</evidence>
<dbReference type="EC" id="2.3.1.48" evidence="4"/>
<evidence type="ECO:0000259" key="18">
    <source>
        <dbReference type="PROSITE" id="PS51186"/>
    </source>
</evidence>
<keyword evidence="12" id="KW-0539">Nucleus</keyword>
<name>A0A8S1GZ36_9PELO</name>
<dbReference type="InterPro" id="IPR001487">
    <property type="entry name" value="Bromodomain"/>
</dbReference>
<dbReference type="Pfam" id="PF00583">
    <property type="entry name" value="Acetyltransf_1"/>
    <property type="match status" value="1"/>
</dbReference>
<keyword evidence="11" id="KW-0206">Cytoskeleton</keyword>
<dbReference type="Proteomes" id="UP000835052">
    <property type="component" value="Unassembled WGS sequence"/>
</dbReference>
<dbReference type="InterPro" id="IPR009464">
    <property type="entry name" value="PCAF_N"/>
</dbReference>
<keyword evidence="7" id="KW-0805">Transcription regulation</keyword>
<dbReference type="GO" id="GO:0005634">
    <property type="term" value="C:nucleus"/>
    <property type="evidence" value="ECO:0007669"/>
    <property type="project" value="UniProtKB-SubCell"/>
</dbReference>
<dbReference type="EMBL" id="CAJGYM010000004">
    <property type="protein sequence ID" value="CAD6186330.1"/>
    <property type="molecule type" value="Genomic_DNA"/>
</dbReference>
<proteinExistence type="inferred from homology"/>
<comment type="catalytic activity">
    <reaction evidence="14">
        <text>L-lysyl-[histone] + acetyl-CoA = N(6)-acetyl-L-lysyl-[histone] + CoA + H(+)</text>
        <dbReference type="Rhea" id="RHEA:21992"/>
        <dbReference type="Rhea" id="RHEA-COMP:9845"/>
        <dbReference type="Rhea" id="RHEA-COMP:11338"/>
        <dbReference type="ChEBI" id="CHEBI:15378"/>
        <dbReference type="ChEBI" id="CHEBI:29969"/>
        <dbReference type="ChEBI" id="CHEBI:57287"/>
        <dbReference type="ChEBI" id="CHEBI:57288"/>
        <dbReference type="ChEBI" id="CHEBI:61930"/>
        <dbReference type="EC" id="2.3.1.48"/>
    </reaction>
    <physiologicalReaction direction="left-to-right" evidence="14">
        <dbReference type="Rhea" id="RHEA:21993"/>
    </physiologicalReaction>
</comment>
<keyword evidence="10" id="KW-0804">Transcription</keyword>
<dbReference type="InterPro" id="IPR036427">
    <property type="entry name" value="Bromodomain-like_sf"/>
</dbReference>
<evidence type="ECO:0000256" key="14">
    <source>
        <dbReference type="ARBA" id="ARBA00048940"/>
    </source>
</evidence>
<dbReference type="InterPro" id="IPR016181">
    <property type="entry name" value="Acyl_CoA_acyltransferase"/>
</dbReference>
<evidence type="ECO:0000256" key="3">
    <source>
        <dbReference type="ARBA" id="ARBA00008607"/>
    </source>
</evidence>
<evidence type="ECO:0000256" key="5">
    <source>
        <dbReference type="ARBA" id="ARBA00022679"/>
    </source>
</evidence>
<evidence type="ECO:0000313" key="19">
    <source>
        <dbReference type="EMBL" id="CAD6186330.1"/>
    </source>
</evidence>
<evidence type="ECO:0000256" key="9">
    <source>
        <dbReference type="ARBA" id="ARBA00023159"/>
    </source>
</evidence>
<gene>
    <name evidence="19" type="ORF">CAUJ_LOCUS2249</name>
</gene>
<evidence type="ECO:0000256" key="2">
    <source>
        <dbReference type="ARBA" id="ARBA00004300"/>
    </source>
</evidence>
<evidence type="ECO:0000256" key="1">
    <source>
        <dbReference type="ARBA" id="ARBA00004123"/>
    </source>
</evidence>
<keyword evidence="6" id="KW-0156">Chromatin regulator</keyword>
<comment type="subcellular location">
    <subcellularLocation>
        <location evidence="2">Cytoplasm</location>
        <location evidence="2">Cytoskeleton</location>
        <location evidence="2">Microtubule organizing center</location>
        <location evidence="2">Centrosome</location>
    </subcellularLocation>
    <subcellularLocation>
        <location evidence="1">Nucleus</location>
    </subcellularLocation>
</comment>
<accession>A0A8S1GZ36</accession>
<organism evidence="19 20">
    <name type="scientific">Caenorhabditis auriculariae</name>
    <dbReference type="NCBI Taxonomy" id="2777116"/>
    <lineage>
        <taxon>Eukaryota</taxon>
        <taxon>Metazoa</taxon>
        <taxon>Ecdysozoa</taxon>
        <taxon>Nematoda</taxon>
        <taxon>Chromadorea</taxon>
        <taxon>Rhabditida</taxon>
        <taxon>Rhabditina</taxon>
        <taxon>Rhabditomorpha</taxon>
        <taxon>Rhabditoidea</taxon>
        <taxon>Rhabditidae</taxon>
        <taxon>Peloderinae</taxon>
        <taxon>Caenorhabditis</taxon>
    </lineage>
</organism>
<dbReference type="PANTHER" id="PTHR45750:SF3">
    <property type="entry name" value="HISTONE ACETYLTRANSFERASE"/>
    <property type="match status" value="1"/>
</dbReference>
<dbReference type="AlphaFoldDB" id="A0A8S1GZ36"/>
<sequence>MRAKDAVLIDERRRVLTFFCPCSSNCSCKGFRPKNENTYGRKPSRETKMEPRVIDISGSFDDGEMTPLEIELDRLLRVEDNACAACGHSIGDHSDKIQQMSEKDVEKFHQKLQDIKQCCSMLSYVEPEHESLYVLYNTMQLLMKSLRCLEVRTGVPSFGEPNFEPTSPSPLNIVSAYLEAEFNEANVEVKRLKAEYGSIILSEMNFWNLPSYDEFCKKVEKIERSRYRMLFTRWEYYINMPTKFCTLTQFQAVKIFGRKALLHFLNFLVNTANDTFVPVTITQKKFQEIKHSITDFAEKLMQFVNEGGDVDISTKSGPVFEGLRFEKKEKLSTEDGPSTSSKASEAEAKPLVPRNRKKKERGSDDERSQSDPDYTAKLKTVVWLTSKENNEMETSDTVDSIAVDVERSRAAVREEHNGLIQFRIIGNDLDPFQEREKLAYLVQLQTLFSVQLPKMPKEYITRLVFDDRHQNMVIVKKDKGVIGGICFRPFPSRSFVEIVFCAITANEQVKGYGSHLMNQFKDSQIKSKIYHLLTFADEFAIGYFCKQGFSKKLEIPEKKYKGFIKDYEGATLMGCQLHPQISYTKFASYSKTVRDLHEALCHSSGIANGSRVYGGVEHLFKDMPYPTAWKKIPGLENAKIYEMPEVEEDLEAKISEIIKKLRDEDYAWPFREPVKADEVPEYYDYIKFPIDLKTMNERLKRRYYTHQHLFIADLMRMFNNCYSFNGVDTDYYRYGYNLHVLARRLVNQRFPDSPLDLALPEQKPAK</sequence>
<evidence type="ECO:0000256" key="7">
    <source>
        <dbReference type="ARBA" id="ARBA00023015"/>
    </source>
</evidence>
<feature type="domain" description="Bromo" evidence="17">
    <location>
        <begin position="662"/>
        <end position="732"/>
    </location>
</feature>
<dbReference type="Gene3D" id="1.20.920.10">
    <property type="entry name" value="Bromodomain-like"/>
    <property type="match status" value="1"/>
</dbReference>
<evidence type="ECO:0000256" key="10">
    <source>
        <dbReference type="ARBA" id="ARBA00023163"/>
    </source>
</evidence>
<reference evidence="19" key="1">
    <citation type="submission" date="2020-10" db="EMBL/GenBank/DDBJ databases">
        <authorList>
            <person name="Kikuchi T."/>
        </authorList>
    </citation>
    <scope>NUCLEOTIDE SEQUENCE</scope>
    <source>
        <strain evidence="19">NKZ352</strain>
    </source>
</reference>
<dbReference type="SMART" id="SM00297">
    <property type="entry name" value="BROMO"/>
    <property type="match status" value="1"/>
</dbReference>
<keyword evidence="5" id="KW-0808">Transferase</keyword>
<feature type="region of interest" description="Disordered" evidence="16">
    <location>
        <begin position="330"/>
        <end position="372"/>
    </location>
</feature>
<comment type="caution">
    <text evidence="19">The sequence shown here is derived from an EMBL/GenBank/DDBJ whole genome shotgun (WGS) entry which is preliminary data.</text>
</comment>
<keyword evidence="9" id="KW-0010">Activator</keyword>
<evidence type="ECO:0000313" key="20">
    <source>
        <dbReference type="Proteomes" id="UP000835052"/>
    </source>
</evidence>
<dbReference type="OrthoDB" id="1937912at2759"/>
<evidence type="ECO:0000256" key="12">
    <source>
        <dbReference type="ARBA" id="ARBA00023242"/>
    </source>
</evidence>
<dbReference type="GO" id="GO:0140672">
    <property type="term" value="C:ATAC complex"/>
    <property type="evidence" value="ECO:0007669"/>
    <property type="project" value="TreeGrafter"/>
</dbReference>
<dbReference type="GO" id="GO:0043992">
    <property type="term" value="F:histone H3K9 acetyltransferase activity"/>
    <property type="evidence" value="ECO:0007669"/>
    <property type="project" value="UniProtKB-ARBA"/>
</dbReference>
<evidence type="ECO:0000256" key="6">
    <source>
        <dbReference type="ARBA" id="ARBA00022853"/>
    </source>
</evidence>
<evidence type="ECO:0000256" key="15">
    <source>
        <dbReference type="PROSITE-ProRule" id="PRU00035"/>
    </source>
</evidence>
<evidence type="ECO:0000256" key="8">
    <source>
        <dbReference type="ARBA" id="ARBA00023117"/>
    </source>
</evidence>
<dbReference type="Pfam" id="PF00439">
    <property type="entry name" value="Bromodomain"/>
    <property type="match status" value="1"/>
</dbReference>
<dbReference type="InterPro" id="IPR000182">
    <property type="entry name" value="GNAT_dom"/>
</dbReference>
<evidence type="ECO:0000256" key="11">
    <source>
        <dbReference type="ARBA" id="ARBA00023212"/>
    </source>
</evidence>
<dbReference type="SUPFAM" id="SSF55729">
    <property type="entry name" value="Acyl-CoA N-acyltransferases (Nat)"/>
    <property type="match status" value="1"/>
</dbReference>
<dbReference type="GO" id="GO:0005813">
    <property type="term" value="C:centrosome"/>
    <property type="evidence" value="ECO:0007669"/>
    <property type="project" value="UniProtKB-SubCell"/>
</dbReference>
<dbReference type="Pfam" id="PF06466">
    <property type="entry name" value="PCAF_N"/>
    <property type="match status" value="1"/>
</dbReference>
<comment type="similarity">
    <text evidence="3">Belongs to the acetyltransferase family. GCN5 subfamily.</text>
</comment>
<dbReference type="InterPro" id="IPR037800">
    <property type="entry name" value="GCN5"/>
</dbReference>
<keyword evidence="11" id="KW-0963">Cytoplasm</keyword>
<dbReference type="PROSITE" id="PS51186">
    <property type="entry name" value="GNAT"/>
    <property type="match status" value="1"/>
</dbReference>
<keyword evidence="20" id="KW-1185">Reference proteome</keyword>
<dbReference type="SUPFAM" id="SSF47370">
    <property type="entry name" value="Bromodomain"/>
    <property type="match status" value="1"/>
</dbReference>
<protein>
    <recommendedName>
        <fullName evidence="4">histone acetyltransferase</fullName>
        <ecNumber evidence="4">2.3.1.48</ecNumber>
    </recommendedName>
</protein>
<keyword evidence="8 15" id="KW-0103">Bromodomain</keyword>
<dbReference type="PROSITE" id="PS00633">
    <property type="entry name" value="BROMODOMAIN_1"/>
    <property type="match status" value="1"/>
</dbReference>
<evidence type="ECO:0000256" key="13">
    <source>
        <dbReference type="ARBA" id="ARBA00023315"/>
    </source>
</evidence>
<evidence type="ECO:0000259" key="17">
    <source>
        <dbReference type="PROSITE" id="PS50014"/>
    </source>
</evidence>
<dbReference type="Gene3D" id="3.40.630.30">
    <property type="match status" value="1"/>
</dbReference>
<dbReference type="PRINTS" id="PR00503">
    <property type="entry name" value="BROMODOMAIN"/>
</dbReference>
<dbReference type="PROSITE" id="PS50014">
    <property type="entry name" value="BROMODOMAIN_2"/>
    <property type="match status" value="1"/>
</dbReference>
<evidence type="ECO:0000256" key="4">
    <source>
        <dbReference type="ARBA" id="ARBA00013184"/>
    </source>
</evidence>
<dbReference type="PANTHER" id="PTHR45750">
    <property type="entry name" value="GH11602P"/>
    <property type="match status" value="1"/>
</dbReference>